<proteinExistence type="predicted"/>
<evidence type="ECO:0000313" key="1">
    <source>
        <dbReference type="EMBL" id="OGC09652.1"/>
    </source>
</evidence>
<sequence length="749" mass="83733">MKMPRRITSFAIEGAKQRLLRGLLTTIGRGAKKQRSDPSGVAGKPFVASGASAYPPMSVATTTQTIVNGKSIITKDDLKVKAFNVAHRQRVFTAVELAWELESEFRAPLRDVREYVEQLVGEGLLHQIERGYYSIEDRDSDGIMVELARTKIRNTKQFESFLLAVNDIIENDLPMCKTISDLSPAILTQGDYAHRKSLGWRGVYLFLLDSAGRLKLIHRTSLHENAYLKAAKPRGVAKTVLEGKTDLYRVEIGRDSESTLQAFEDAGFKEVDSNWVNEALLSYGLGTVELLPLRNSEGQAVGVLLLRDPLYFGETRQEEVDLQLVRLGRAIGDTIPKLEPVETTTTEELAQGVKPNSFVIPRASKLLTDDLLYVPQDGIPYPRNEDEFYGVLRHILDDKGRFPGDSEPLIFNIGKRPSFAPDVRGVHRDGFRRKGVEFFTEDFTPSDHTRGKENGLIYVADLTSQQASFSSYNVVGCSYDRGPYYKDRFFASKRVPFVWQGGWPVSFAALNSNIANYEGKPLVYSFIHFVMTVGRFQQFGLTSYSVREAVSSLFLLNLLPGKHVPNLVRGASGRLEDRRFTHWVAAHSGRLSAFHAFAQGFGSISDPLKNVEVATAIINDADARITTPKDREQRHLIVQNPFVVAGKTIITALDEGVYPRENRYPAEEGRVVFPDSEVDLQRRLGQQDAFNLWLEKMGGEQGVIAGNGLYFLGHLTPFVIGGARMREQGKELGPVWSLGDKLRGWAIKR</sequence>
<accession>A0A1F4RN90</accession>
<name>A0A1F4RN90_UNCSA</name>
<gene>
    <name evidence="1" type="ORF">A3F86_01870</name>
</gene>
<organism evidence="1 2">
    <name type="scientific">candidate division WOR-1 bacterium RIFCSPLOWO2_12_FULL_45_9</name>
    <dbReference type="NCBI Taxonomy" id="1802568"/>
    <lineage>
        <taxon>Bacteria</taxon>
        <taxon>Bacillati</taxon>
        <taxon>Saganbacteria</taxon>
    </lineage>
</organism>
<protein>
    <submittedName>
        <fullName evidence="1">Uncharacterized protein</fullName>
    </submittedName>
</protein>
<dbReference type="STRING" id="1802568.A3F86_01870"/>
<evidence type="ECO:0000313" key="2">
    <source>
        <dbReference type="Proteomes" id="UP000179095"/>
    </source>
</evidence>
<dbReference type="AlphaFoldDB" id="A0A1F4RN90"/>
<reference evidence="1 2" key="1">
    <citation type="journal article" date="2016" name="Nat. Commun.">
        <title>Thousands of microbial genomes shed light on interconnected biogeochemical processes in an aquifer system.</title>
        <authorList>
            <person name="Anantharaman K."/>
            <person name="Brown C.T."/>
            <person name="Hug L.A."/>
            <person name="Sharon I."/>
            <person name="Castelle C.J."/>
            <person name="Probst A.J."/>
            <person name="Thomas B.C."/>
            <person name="Singh A."/>
            <person name="Wilkins M.J."/>
            <person name="Karaoz U."/>
            <person name="Brodie E.L."/>
            <person name="Williams K.H."/>
            <person name="Hubbard S.S."/>
            <person name="Banfield J.F."/>
        </authorList>
    </citation>
    <scope>NUCLEOTIDE SEQUENCE [LARGE SCALE GENOMIC DNA]</scope>
</reference>
<dbReference type="EMBL" id="METQ01000020">
    <property type="protein sequence ID" value="OGC09652.1"/>
    <property type="molecule type" value="Genomic_DNA"/>
</dbReference>
<dbReference type="Proteomes" id="UP000179095">
    <property type="component" value="Unassembled WGS sequence"/>
</dbReference>
<comment type="caution">
    <text evidence="1">The sequence shown here is derived from an EMBL/GenBank/DDBJ whole genome shotgun (WGS) entry which is preliminary data.</text>
</comment>